<feature type="region of interest" description="Disordered" evidence="5">
    <location>
        <begin position="1"/>
        <end position="78"/>
    </location>
</feature>
<protein>
    <submittedName>
        <fullName evidence="9">SWIRM-domain-containing protein</fullName>
    </submittedName>
</protein>
<dbReference type="FunFam" id="1.10.10.60:FF:000014">
    <property type="entry name" value="SWI/SNF complex subunit SMARCC2 isoform C"/>
    <property type="match status" value="1"/>
</dbReference>
<dbReference type="InterPro" id="IPR001005">
    <property type="entry name" value="SANT/Myb"/>
</dbReference>
<feature type="compositionally biased region" description="Low complexity" evidence="5">
    <location>
        <begin position="545"/>
        <end position="559"/>
    </location>
</feature>
<sequence>MLEDQEPTSLSVKESSREPSAATPAIVSDNPLDAPDGPRPENEDADGQDDDEMTGIEESAKKESLTEPTETVDGTVDGQTKSALETSARSHLIAQTHAIILPSYSTWFDMHVIHNLEKKALPEFFNTRNRSKTPAVYKDYRDFMVNTYRLNPAEYLTVTACRRNLAGDVCAIMRVHAFLEQWGLINYQVDPDTRPSNIGPPFTGHFRVTADTPRGLQAHQPAPGSITTAGKSHPTTERLASAAPPSKSDLNLEIRRNIYESNGKEATPGESKDKPSNGESAANGSADTKALEDALKEPGKQFHCYSCGVDCTRVRYHNSKSAPHSAQGKTAAMVKYDLCPNCFLEGRFPASSKAAEYTKIENEKYLALPDRDAPWTDAETLLLLEGLELFDEDWNSVSDHVGTRTREECMMKFLQLEIVDPYLEADVAQSNAPAASLGYLSNGRIPFSQADNAVMSVMGFLVSLAEPSVAAAAAGKSIDELKRGLLEKIEKAPTTSEAAAKGKEKEKGKETDKASSTPAAASSDVKNEDAMDVDDAQAPLSSPQPTSSNAVATTTSAPTAQQTSAALPFALSAARSAGLASHEERHITRLVSGAVNLQLQKLSLKLQQFNELEAVLSAERRDLERRRQQLFLDRLAFQKRVKGIETAARKVSTGLGVGEQGTGIAGNMVGIGTMAPDDAVRELTEAVKRFGVGKGEEKVGVKRTGVEGGEVQPVGEETGSGYGRLEI</sequence>
<feature type="region of interest" description="Disordered" evidence="5">
    <location>
        <begin position="214"/>
        <end position="288"/>
    </location>
</feature>
<evidence type="ECO:0000313" key="10">
    <source>
        <dbReference type="Proteomes" id="UP000799750"/>
    </source>
</evidence>
<dbReference type="Pfam" id="PF04433">
    <property type="entry name" value="SWIRM"/>
    <property type="match status" value="1"/>
</dbReference>
<dbReference type="AlphaFoldDB" id="A0A6A6RGE3"/>
<dbReference type="GO" id="GO:0006338">
    <property type="term" value="P:chromatin remodeling"/>
    <property type="evidence" value="ECO:0007669"/>
    <property type="project" value="UniProtKB-ARBA"/>
</dbReference>
<dbReference type="CDD" id="cd02336">
    <property type="entry name" value="ZZ_RSC8"/>
    <property type="match status" value="1"/>
</dbReference>
<dbReference type="PANTHER" id="PTHR12802">
    <property type="entry name" value="SWI/SNF COMPLEX-RELATED"/>
    <property type="match status" value="1"/>
</dbReference>
<dbReference type="SMART" id="SM00717">
    <property type="entry name" value="SANT"/>
    <property type="match status" value="1"/>
</dbReference>
<keyword evidence="4" id="KW-0539">Nucleus</keyword>
<evidence type="ECO:0000259" key="7">
    <source>
        <dbReference type="PROSITE" id="PS50934"/>
    </source>
</evidence>
<dbReference type="SUPFAM" id="SSF46689">
    <property type="entry name" value="Homeodomain-like"/>
    <property type="match status" value="2"/>
</dbReference>
<evidence type="ECO:0000256" key="2">
    <source>
        <dbReference type="ARBA" id="ARBA00023125"/>
    </source>
</evidence>
<evidence type="ECO:0000256" key="4">
    <source>
        <dbReference type="ARBA" id="ARBA00023242"/>
    </source>
</evidence>
<dbReference type="InterPro" id="IPR032451">
    <property type="entry name" value="SMARCC_C"/>
</dbReference>
<dbReference type="Gene3D" id="1.10.10.60">
    <property type="entry name" value="Homeodomain-like"/>
    <property type="match status" value="1"/>
</dbReference>
<dbReference type="EMBL" id="MU004181">
    <property type="protein sequence ID" value="KAF2502773.1"/>
    <property type="molecule type" value="Genomic_DNA"/>
</dbReference>
<evidence type="ECO:0000313" key="9">
    <source>
        <dbReference type="EMBL" id="KAF2502773.1"/>
    </source>
</evidence>
<dbReference type="InterPro" id="IPR009057">
    <property type="entry name" value="Homeodomain-like_sf"/>
</dbReference>
<dbReference type="InterPro" id="IPR036388">
    <property type="entry name" value="WH-like_DNA-bd_sf"/>
</dbReference>
<feature type="region of interest" description="Disordered" evidence="5">
    <location>
        <begin position="492"/>
        <end position="559"/>
    </location>
</feature>
<dbReference type="Gene3D" id="1.10.10.10">
    <property type="entry name" value="Winged helix-like DNA-binding domain superfamily/Winged helix DNA-binding domain"/>
    <property type="match status" value="1"/>
</dbReference>
<feature type="compositionally biased region" description="Polar residues" evidence="5">
    <location>
        <begin position="277"/>
        <end position="286"/>
    </location>
</feature>
<feature type="region of interest" description="Disordered" evidence="5">
    <location>
        <begin position="706"/>
        <end position="727"/>
    </location>
</feature>
<dbReference type="Pfam" id="PF16495">
    <property type="entry name" value="SWIRM-assoc_1"/>
    <property type="match status" value="1"/>
</dbReference>
<dbReference type="PROSITE" id="PS51293">
    <property type="entry name" value="SANT"/>
    <property type="match status" value="1"/>
</dbReference>
<evidence type="ECO:0000256" key="3">
    <source>
        <dbReference type="ARBA" id="ARBA00023163"/>
    </source>
</evidence>
<proteinExistence type="predicted"/>
<keyword evidence="1" id="KW-0805">Transcription regulation</keyword>
<dbReference type="InterPro" id="IPR041984">
    <property type="entry name" value="Rsc8/Ssr1/Ssr2_ZZ"/>
</dbReference>
<feature type="domain" description="Myb-like" evidence="6">
    <location>
        <begin position="371"/>
        <end position="417"/>
    </location>
</feature>
<accession>A0A6A6RGE3</accession>
<feature type="compositionally biased region" description="Basic and acidic residues" evidence="5">
    <location>
        <begin position="500"/>
        <end position="513"/>
    </location>
</feature>
<reference evidence="9" key="1">
    <citation type="journal article" date="2020" name="Stud. Mycol.">
        <title>101 Dothideomycetes genomes: a test case for predicting lifestyles and emergence of pathogens.</title>
        <authorList>
            <person name="Haridas S."/>
            <person name="Albert R."/>
            <person name="Binder M."/>
            <person name="Bloem J."/>
            <person name="Labutti K."/>
            <person name="Salamov A."/>
            <person name="Andreopoulos B."/>
            <person name="Baker S."/>
            <person name="Barry K."/>
            <person name="Bills G."/>
            <person name="Bluhm B."/>
            <person name="Cannon C."/>
            <person name="Castanera R."/>
            <person name="Culley D."/>
            <person name="Daum C."/>
            <person name="Ezra D."/>
            <person name="Gonzalez J."/>
            <person name="Henrissat B."/>
            <person name="Kuo A."/>
            <person name="Liang C."/>
            <person name="Lipzen A."/>
            <person name="Lutzoni F."/>
            <person name="Magnuson J."/>
            <person name="Mondo S."/>
            <person name="Nolan M."/>
            <person name="Ohm R."/>
            <person name="Pangilinan J."/>
            <person name="Park H.-J."/>
            <person name="Ramirez L."/>
            <person name="Alfaro M."/>
            <person name="Sun H."/>
            <person name="Tritt A."/>
            <person name="Yoshinaga Y."/>
            <person name="Zwiers L.-H."/>
            <person name="Turgeon B."/>
            <person name="Goodwin S."/>
            <person name="Spatafora J."/>
            <person name="Crous P."/>
            <person name="Grigoriev I."/>
        </authorList>
    </citation>
    <scope>NUCLEOTIDE SEQUENCE</scope>
    <source>
        <strain evidence="9">CBS 269.34</strain>
    </source>
</reference>
<dbReference type="PANTHER" id="PTHR12802:SF41">
    <property type="entry name" value="BRAHMA ASSOCIATED PROTEIN 155 KDA"/>
    <property type="match status" value="1"/>
</dbReference>
<dbReference type="GO" id="GO:0016514">
    <property type="term" value="C:SWI/SNF complex"/>
    <property type="evidence" value="ECO:0007669"/>
    <property type="project" value="TreeGrafter"/>
</dbReference>
<evidence type="ECO:0000256" key="1">
    <source>
        <dbReference type="ARBA" id="ARBA00023015"/>
    </source>
</evidence>
<dbReference type="Proteomes" id="UP000799750">
    <property type="component" value="Unassembled WGS sequence"/>
</dbReference>
<feature type="compositionally biased region" description="Acidic residues" evidence="5">
    <location>
        <begin position="43"/>
        <end position="55"/>
    </location>
</feature>
<feature type="compositionally biased region" description="Gly residues" evidence="5">
    <location>
        <begin position="718"/>
        <end position="727"/>
    </location>
</feature>
<evidence type="ECO:0000259" key="6">
    <source>
        <dbReference type="PROSITE" id="PS50090"/>
    </source>
</evidence>
<dbReference type="GO" id="GO:0045893">
    <property type="term" value="P:positive regulation of DNA-templated transcription"/>
    <property type="evidence" value="ECO:0007669"/>
    <property type="project" value="TreeGrafter"/>
</dbReference>
<dbReference type="FunFam" id="1.10.10.10:FF:000020">
    <property type="entry name" value="SWI/SNF complex subunit SMARCC2 isoform c"/>
    <property type="match status" value="1"/>
</dbReference>
<feature type="domain" description="SANT" evidence="8">
    <location>
        <begin position="370"/>
        <end position="421"/>
    </location>
</feature>
<keyword evidence="3" id="KW-0804">Transcription</keyword>
<dbReference type="InterPro" id="IPR007526">
    <property type="entry name" value="SWIRM"/>
</dbReference>
<dbReference type="OrthoDB" id="118550at2759"/>
<evidence type="ECO:0000256" key="5">
    <source>
        <dbReference type="SAM" id="MobiDB-lite"/>
    </source>
</evidence>
<keyword evidence="2" id="KW-0238">DNA-binding</keyword>
<organism evidence="9 10">
    <name type="scientific">Lophium mytilinum</name>
    <dbReference type="NCBI Taxonomy" id="390894"/>
    <lineage>
        <taxon>Eukaryota</taxon>
        <taxon>Fungi</taxon>
        <taxon>Dikarya</taxon>
        <taxon>Ascomycota</taxon>
        <taxon>Pezizomycotina</taxon>
        <taxon>Dothideomycetes</taxon>
        <taxon>Pleosporomycetidae</taxon>
        <taxon>Mytilinidiales</taxon>
        <taxon>Mytilinidiaceae</taxon>
        <taxon>Lophium</taxon>
    </lineage>
</organism>
<dbReference type="CDD" id="cd00167">
    <property type="entry name" value="SANT"/>
    <property type="match status" value="1"/>
</dbReference>
<dbReference type="PROSITE" id="PS50090">
    <property type="entry name" value="MYB_LIKE"/>
    <property type="match status" value="1"/>
</dbReference>
<dbReference type="PROSITE" id="PS50934">
    <property type="entry name" value="SWIRM"/>
    <property type="match status" value="1"/>
</dbReference>
<name>A0A6A6RGE3_9PEZI</name>
<dbReference type="GO" id="GO:0003677">
    <property type="term" value="F:DNA binding"/>
    <property type="evidence" value="ECO:0007669"/>
    <property type="project" value="UniProtKB-KW"/>
</dbReference>
<dbReference type="InterPro" id="IPR017884">
    <property type="entry name" value="SANT_dom"/>
</dbReference>
<dbReference type="GO" id="GO:0042393">
    <property type="term" value="F:histone binding"/>
    <property type="evidence" value="ECO:0007669"/>
    <property type="project" value="TreeGrafter"/>
</dbReference>
<keyword evidence="10" id="KW-1185">Reference proteome</keyword>
<evidence type="ECO:0000259" key="8">
    <source>
        <dbReference type="PROSITE" id="PS51293"/>
    </source>
</evidence>
<feature type="domain" description="SWIRM" evidence="7">
    <location>
        <begin position="99"/>
        <end position="196"/>
    </location>
</feature>
<gene>
    <name evidence="9" type="ORF">BU16DRAFT_545988</name>
</gene>
<dbReference type="Pfam" id="PF00249">
    <property type="entry name" value="Myb_DNA-binding"/>
    <property type="match status" value="1"/>
</dbReference>